<evidence type="ECO:0000313" key="3">
    <source>
        <dbReference type="Proteomes" id="UP001549110"/>
    </source>
</evidence>
<evidence type="ECO:0000313" key="2">
    <source>
        <dbReference type="EMBL" id="MET3525586.1"/>
    </source>
</evidence>
<dbReference type="PROSITE" id="PS51340">
    <property type="entry name" value="MOSC"/>
    <property type="match status" value="1"/>
</dbReference>
<dbReference type="SUPFAM" id="SSF50800">
    <property type="entry name" value="PK beta-barrel domain-like"/>
    <property type="match status" value="1"/>
</dbReference>
<dbReference type="Proteomes" id="UP001549110">
    <property type="component" value="Unassembled WGS sequence"/>
</dbReference>
<accession>A0ABV2EEY1</accession>
<name>A0ABV2EEY1_9CAUL</name>
<reference evidence="2 3" key="1">
    <citation type="submission" date="2024-06" db="EMBL/GenBank/DDBJ databases">
        <title>Genomic Encyclopedia of Type Strains, Phase IV (KMG-IV): sequencing the most valuable type-strain genomes for metagenomic binning, comparative biology and taxonomic classification.</title>
        <authorList>
            <person name="Goeker M."/>
        </authorList>
    </citation>
    <scope>NUCLEOTIDE SEQUENCE [LARGE SCALE GENOMIC DNA]</scope>
    <source>
        <strain evidence="2 3">DSM 17809</strain>
    </source>
</reference>
<comment type="caution">
    <text evidence="2">The sequence shown here is derived from an EMBL/GenBank/DDBJ whole genome shotgun (WGS) entry which is preliminary data.</text>
</comment>
<gene>
    <name evidence="2" type="ORF">ABID41_000681</name>
</gene>
<organism evidence="2 3">
    <name type="scientific">Phenylobacterium koreense</name>
    <dbReference type="NCBI Taxonomy" id="266125"/>
    <lineage>
        <taxon>Bacteria</taxon>
        <taxon>Pseudomonadati</taxon>
        <taxon>Pseudomonadota</taxon>
        <taxon>Alphaproteobacteria</taxon>
        <taxon>Caulobacterales</taxon>
        <taxon>Caulobacteraceae</taxon>
        <taxon>Phenylobacterium</taxon>
    </lineage>
</organism>
<dbReference type="PANTHER" id="PTHR36930:SF1">
    <property type="entry name" value="MOSC DOMAIN-CONTAINING PROTEIN"/>
    <property type="match status" value="1"/>
</dbReference>
<dbReference type="InterPro" id="IPR011037">
    <property type="entry name" value="Pyrv_Knase-like_insert_dom_sf"/>
</dbReference>
<keyword evidence="3" id="KW-1185">Reference proteome</keyword>
<dbReference type="InterPro" id="IPR052716">
    <property type="entry name" value="MOSC_domain"/>
</dbReference>
<protein>
    <submittedName>
        <fullName evidence="2">MOSC domain-containing protein YiiM</fullName>
    </submittedName>
</protein>
<feature type="domain" description="MOSC" evidence="1">
    <location>
        <begin position="34"/>
        <end position="162"/>
    </location>
</feature>
<proteinExistence type="predicted"/>
<dbReference type="PANTHER" id="PTHR36930">
    <property type="entry name" value="METAL-SULFUR CLUSTER BIOSYNTHESIS PROTEINS YUAD-RELATED"/>
    <property type="match status" value="1"/>
</dbReference>
<dbReference type="Pfam" id="PF03473">
    <property type="entry name" value="MOSC"/>
    <property type="match status" value="1"/>
</dbReference>
<dbReference type="RefSeq" id="WP_331928768.1">
    <property type="nucleotide sequence ID" value="NZ_JBEPLU010000001.1"/>
</dbReference>
<sequence length="176" mass="18691">MESQSSLQRLLSGPIAPGELAWIGLRPARRASMIPVSAAKLAPGEGLEGDHYISSRNGPRQVTLIAAEDLAAIGQFLAGAGAQPEQLRRNLVTRGVNLLALKDRRFSIGPVILEGAGECAPCGRMEETLGPGGYNAVRGHGGILARVIEGGEVRLGDPIERIEEDISTVLARRRNR</sequence>
<dbReference type="Gene3D" id="2.40.33.20">
    <property type="entry name" value="PK beta-barrel domain-like"/>
    <property type="match status" value="1"/>
</dbReference>
<evidence type="ECO:0000259" key="1">
    <source>
        <dbReference type="PROSITE" id="PS51340"/>
    </source>
</evidence>
<dbReference type="InterPro" id="IPR005302">
    <property type="entry name" value="MoCF_Sase_C"/>
</dbReference>
<dbReference type="EMBL" id="JBEPLU010000001">
    <property type="protein sequence ID" value="MET3525586.1"/>
    <property type="molecule type" value="Genomic_DNA"/>
</dbReference>